<proteinExistence type="predicted"/>
<protein>
    <submittedName>
        <fullName evidence="2">Uncharacterized protein</fullName>
    </submittedName>
</protein>
<feature type="region of interest" description="Disordered" evidence="1">
    <location>
        <begin position="1"/>
        <end position="37"/>
    </location>
</feature>
<evidence type="ECO:0000313" key="3">
    <source>
        <dbReference type="Proteomes" id="UP001500831"/>
    </source>
</evidence>
<comment type="caution">
    <text evidence="2">The sequence shown here is derived from an EMBL/GenBank/DDBJ whole genome shotgun (WGS) entry which is preliminary data.</text>
</comment>
<gene>
    <name evidence="2" type="ORF">GCM10010517_22630</name>
</gene>
<sequence length="110" mass="11592">MVFLPRGRSGGGSAPLSAAAGTPEANTGRAAVAGGPRLDDPRALSSFWRDVLGYVRPGPPGVDLSEDADPPAAWDDFLARVGVPEEQRVLPCRIALRDKNCALTGNKRRL</sequence>
<organism evidence="2 3">
    <name type="scientific">Streptosporangium fragile</name>
    <dbReference type="NCBI Taxonomy" id="46186"/>
    <lineage>
        <taxon>Bacteria</taxon>
        <taxon>Bacillati</taxon>
        <taxon>Actinomycetota</taxon>
        <taxon>Actinomycetes</taxon>
        <taxon>Streptosporangiales</taxon>
        <taxon>Streptosporangiaceae</taxon>
        <taxon>Streptosporangium</taxon>
    </lineage>
</organism>
<accession>A0ABP6IAS7</accession>
<keyword evidence="3" id="KW-1185">Reference proteome</keyword>
<name>A0ABP6IAS7_9ACTN</name>
<evidence type="ECO:0000256" key="1">
    <source>
        <dbReference type="SAM" id="MobiDB-lite"/>
    </source>
</evidence>
<dbReference type="EMBL" id="BAAAVI010000013">
    <property type="protein sequence ID" value="GAA2863553.1"/>
    <property type="molecule type" value="Genomic_DNA"/>
</dbReference>
<dbReference type="Proteomes" id="UP001500831">
    <property type="component" value="Unassembled WGS sequence"/>
</dbReference>
<reference evidence="3" key="1">
    <citation type="journal article" date="2019" name="Int. J. Syst. Evol. Microbiol.">
        <title>The Global Catalogue of Microorganisms (GCM) 10K type strain sequencing project: providing services to taxonomists for standard genome sequencing and annotation.</title>
        <authorList>
            <consortium name="The Broad Institute Genomics Platform"/>
            <consortium name="The Broad Institute Genome Sequencing Center for Infectious Disease"/>
            <person name="Wu L."/>
            <person name="Ma J."/>
        </authorList>
    </citation>
    <scope>NUCLEOTIDE SEQUENCE [LARGE SCALE GENOMIC DNA]</scope>
    <source>
        <strain evidence="3">JCM 6242</strain>
    </source>
</reference>
<evidence type="ECO:0000313" key="2">
    <source>
        <dbReference type="EMBL" id="GAA2863553.1"/>
    </source>
</evidence>